<reference evidence="2 3" key="1">
    <citation type="submission" date="2016-10" db="EMBL/GenBank/DDBJ databases">
        <authorList>
            <person name="de Groot N.N."/>
        </authorList>
    </citation>
    <scope>NUCLEOTIDE SEQUENCE [LARGE SCALE GENOMIC DNA]</scope>
    <source>
        <strain evidence="2 3">CGMCC 4.5681</strain>
    </source>
</reference>
<keyword evidence="3" id="KW-1185">Reference proteome</keyword>
<sequence length="94" mass="11008">MTLYRGRARRAELPQRHPAPEPRSVQLIDPELRTAFRRFYVWCEAGLWHARPLPKVTAIERARRIAPELTAESLISLAILCIWHRNRRASVGHF</sequence>
<protein>
    <submittedName>
        <fullName evidence="2">Uncharacterized protein</fullName>
    </submittedName>
</protein>
<evidence type="ECO:0000256" key="1">
    <source>
        <dbReference type="SAM" id="MobiDB-lite"/>
    </source>
</evidence>
<name>A0A1G9RHP2_9ACTN</name>
<dbReference type="Proteomes" id="UP000198683">
    <property type="component" value="Unassembled WGS sequence"/>
</dbReference>
<dbReference type="EMBL" id="FNFB01000046">
    <property type="protein sequence ID" value="SDM22580.1"/>
    <property type="molecule type" value="Genomic_DNA"/>
</dbReference>
<organism evidence="2 3">
    <name type="scientific">Nonomuraea maritima</name>
    <dbReference type="NCBI Taxonomy" id="683260"/>
    <lineage>
        <taxon>Bacteria</taxon>
        <taxon>Bacillati</taxon>
        <taxon>Actinomycetota</taxon>
        <taxon>Actinomycetes</taxon>
        <taxon>Streptosporangiales</taxon>
        <taxon>Streptosporangiaceae</taxon>
        <taxon>Nonomuraea</taxon>
    </lineage>
</organism>
<evidence type="ECO:0000313" key="2">
    <source>
        <dbReference type="EMBL" id="SDM22580.1"/>
    </source>
</evidence>
<gene>
    <name evidence="2" type="ORF">SAMN05421874_1462</name>
</gene>
<accession>A0A1G9RHP2</accession>
<proteinExistence type="predicted"/>
<feature type="region of interest" description="Disordered" evidence="1">
    <location>
        <begin position="1"/>
        <end position="24"/>
    </location>
</feature>
<feature type="compositionally biased region" description="Basic and acidic residues" evidence="1">
    <location>
        <begin position="9"/>
        <end position="20"/>
    </location>
</feature>
<dbReference type="AlphaFoldDB" id="A0A1G9RHP2"/>
<evidence type="ECO:0000313" key="3">
    <source>
        <dbReference type="Proteomes" id="UP000198683"/>
    </source>
</evidence>